<proteinExistence type="predicted"/>
<dbReference type="VEuPathDB" id="FungiDB:sr12904"/>
<organism evidence="2 3">
    <name type="scientific">Sporisorium reilianum (strain SRZ2)</name>
    <name type="common">Maize head smut fungus</name>
    <dbReference type="NCBI Taxonomy" id="999809"/>
    <lineage>
        <taxon>Eukaryota</taxon>
        <taxon>Fungi</taxon>
        <taxon>Dikarya</taxon>
        <taxon>Basidiomycota</taxon>
        <taxon>Ustilaginomycotina</taxon>
        <taxon>Ustilaginomycetes</taxon>
        <taxon>Ustilaginales</taxon>
        <taxon>Ustilaginaceae</taxon>
        <taxon>Sporisorium</taxon>
    </lineage>
</organism>
<evidence type="ECO:0000256" key="1">
    <source>
        <dbReference type="SAM" id="MobiDB-lite"/>
    </source>
</evidence>
<evidence type="ECO:0000313" key="3">
    <source>
        <dbReference type="Proteomes" id="UP000008867"/>
    </source>
</evidence>
<protein>
    <submittedName>
        <fullName evidence="2">Uncharacterized protein</fullName>
    </submittedName>
</protein>
<feature type="compositionally biased region" description="Basic residues" evidence="1">
    <location>
        <begin position="8"/>
        <end position="21"/>
    </location>
</feature>
<sequence length="310" mass="34084">MAKDTSRRKGSASGSRRRARRTSSNAQRNDVEESFQAALQRAGFSLAHLVALIPDTEELAERLANLYRTALRQRERQSPVSVPAAATIAPAAAPAAAPSSTVAALDANVARPRTTTATASGSSIGSSSSSVRDRAYSRIATPGLALPTPTISSLYALRSSMPINSGSAFLRAHPSTAREKKLAYVGRVRRIVTWAFFLDFSNQYTVPLHARRGSHLRNPGEFEQLREGELVLVRHVRRSTHMGHNILVFDVDSTLERLDMTSITFADVSIFNQRLDEEIFPRIVPNYRRPAAPAIRDGDDPHHRPRCPQL</sequence>
<feature type="region of interest" description="Disordered" evidence="1">
    <location>
        <begin position="1"/>
        <end position="31"/>
    </location>
</feature>
<evidence type="ECO:0000313" key="2">
    <source>
        <dbReference type="EMBL" id="CBQ72047.1"/>
    </source>
</evidence>
<gene>
    <name evidence="2" type="ORF">sr12904</name>
</gene>
<dbReference type="EMBL" id="FQ311452">
    <property type="protein sequence ID" value="CBQ72047.1"/>
    <property type="molecule type" value="Genomic_DNA"/>
</dbReference>
<dbReference type="HOGENOM" id="CLU_897636_0_0_1"/>
<name>E6ZXU0_SPORE</name>
<feature type="region of interest" description="Disordered" evidence="1">
    <location>
        <begin position="291"/>
        <end position="310"/>
    </location>
</feature>
<accession>E6ZXU0</accession>
<keyword evidence="3" id="KW-1185">Reference proteome</keyword>
<reference evidence="2 3" key="1">
    <citation type="journal article" date="2010" name="Science">
        <title>Pathogenicity determinants in smut fungi revealed by genome comparison.</title>
        <authorList>
            <person name="Schirawski J."/>
            <person name="Mannhaupt G."/>
            <person name="Muench K."/>
            <person name="Brefort T."/>
            <person name="Schipper K."/>
            <person name="Doehlemann G."/>
            <person name="Di Stasio M."/>
            <person name="Roessel N."/>
            <person name="Mendoza-Mendoza A."/>
            <person name="Pester D."/>
            <person name="Mueller O."/>
            <person name="Winterberg B."/>
            <person name="Meyer E."/>
            <person name="Ghareeb H."/>
            <person name="Wollenberg T."/>
            <person name="Muensterkoetter M."/>
            <person name="Wong P."/>
            <person name="Walter M."/>
            <person name="Stukenbrock E."/>
            <person name="Gueldener U."/>
            <person name="Kahmann R."/>
        </authorList>
    </citation>
    <scope>NUCLEOTIDE SEQUENCE [LARGE SCALE GENOMIC DNA]</scope>
    <source>
        <strain evidence="3">SRZ2</strain>
    </source>
</reference>
<dbReference type="AlphaFoldDB" id="E6ZXU0"/>
<dbReference type="Proteomes" id="UP000008867">
    <property type="component" value="Chromosome 3"/>
</dbReference>